<reference evidence="4 5" key="1">
    <citation type="journal article" date="2023" name="Plants (Basel)">
        <title>Bridging the Gap: Combining Genomics and Transcriptomics Approaches to Understand Stylosanthes scabra, an Orphan Legume from the Brazilian Caatinga.</title>
        <authorList>
            <person name="Ferreira-Neto J.R.C."/>
            <person name="da Silva M.D."/>
            <person name="Binneck E."/>
            <person name="de Melo N.F."/>
            <person name="da Silva R.H."/>
            <person name="de Melo A.L.T.M."/>
            <person name="Pandolfi V."/>
            <person name="Bustamante F.O."/>
            <person name="Brasileiro-Vidal A.C."/>
            <person name="Benko-Iseppon A.M."/>
        </authorList>
    </citation>
    <scope>NUCLEOTIDE SEQUENCE [LARGE SCALE GENOMIC DNA]</scope>
    <source>
        <tissue evidence="4">Leaves</tissue>
    </source>
</reference>
<keyword evidence="3" id="KW-0472">Membrane</keyword>
<comment type="caution">
    <text evidence="4">The sequence shown here is derived from an EMBL/GenBank/DDBJ whole genome shotgun (WGS) entry which is preliminary data.</text>
</comment>
<evidence type="ECO:0000313" key="4">
    <source>
        <dbReference type="EMBL" id="MED6187807.1"/>
    </source>
</evidence>
<accession>A0ABU6WPJ9</accession>
<sequence>MRRDRKEHHGELADIFDSIDNAALRVLLQRILADRRWIQTGRSLTTVGIGIIIKVFFVMARGDVNEMPSHVPAYLDWVENIVLLSKSVMDEKLIGAFRKSHTICSEESEESKYELIPPNSEERVCYYNLHFPEERHFIYMYECVFSKLKVRVPFTTFEQEVLYECRVAPTQLHPNSWGLMRAFQVPSTNQAEFQAPPNPTIQAVPTSEKVPSRKRKSITNSYGSICSPDFDAVGFTDEFIMENSWMAVDEAVLKNNLEFIMKAGIKAAGIARAVQKKLAECPPTPRTKFDLFKERIATLEKEKQDFEEKWLGVKSEVAKIKKSAKKLEQQKKKLEKELYELQKKNGELEKDVRRWRLEYEQLEDDSLKSNDEIVENLRAQAKVLVPNLKVSLLHPENSVVDGRIVFAESVDLEASSDEPTPEDFANVPPPS</sequence>
<dbReference type="Proteomes" id="UP001341840">
    <property type="component" value="Unassembled WGS sequence"/>
</dbReference>
<keyword evidence="1" id="KW-0175">Coiled coil</keyword>
<gene>
    <name evidence="4" type="ORF">PIB30_079994</name>
</gene>
<feature type="region of interest" description="Disordered" evidence="2">
    <location>
        <begin position="412"/>
        <end position="431"/>
    </location>
</feature>
<keyword evidence="3" id="KW-1133">Transmembrane helix</keyword>
<keyword evidence="5" id="KW-1185">Reference proteome</keyword>
<evidence type="ECO:0000313" key="5">
    <source>
        <dbReference type="Proteomes" id="UP001341840"/>
    </source>
</evidence>
<evidence type="ECO:0000256" key="1">
    <source>
        <dbReference type="SAM" id="Coils"/>
    </source>
</evidence>
<feature type="compositionally biased region" description="Acidic residues" evidence="2">
    <location>
        <begin position="412"/>
        <end position="421"/>
    </location>
</feature>
<name>A0ABU6WPJ9_9FABA</name>
<dbReference type="EMBL" id="JASCZI010182394">
    <property type="protein sequence ID" value="MED6187807.1"/>
    <property type="molecule type" value="Genomic_DNA"/>
</dbReference>
<organism evidence="4 5">
    <name type="scientific">Stylosanthes scabra</name>
    <dbReference type="NCBI Taxonomy" id="79078"/>
    <lineage>
        <taxon>Eukaryota</taxon>
        <taxon>Viridiplantae</taxon>
        <taxon>Streptophyta</taxon>
        <taxon>Embryophyta</taxon>
        <taxon>Tracheophyta</taxon>
        <taxon>Spermatophyta</taxon>
        <taxon>Magnoliopsida</taxon>
        <taxon>eudicotyledons</taxon>
        <taxon>Gunneridae</taxon>
        <taxon>Pentapetalae</taxon>
        <taxon>rosids</taxon>
        <taxon>fabids</taxon>
        <taxon>Fabales</taxon>
        <taxon>Fabaceae</taxon>
        <taxon>Papilionoideae</taxon>
        <taxon>50 kb inversion clade</taxon>
        <taxon>dalbergioids sensu lato</taxon>
        <taxon>Dalbergieae</taxon>
        <taxon>Pterocarpus clade</taxon>
        <taxon>Stylosanthes</taxon>
    </lineage>
</organism>
<protein>
    <submittedName>
        <fullName evidence="4">Uncharacterized protein</fullName>
    </submittedName>
</protein>
<feature type="transmembrane region" description="Helical" evidence="3">
    <location>
        <begin position="44"/>
        <end position="62"/>
    </location>
</feature>
<proteinExistence type="predicted"/>
<evidence type="ECO:0000256" key="3">
    <source>
        <dbReference type="SAM" id="Phobius"/>
    </source>
</evidence>
<keyword evidence="3" id="KW-0812">Transmembrane</keyword>
<feature type="coiled-coil region" evidence="1">
    <location>
        <begin position="289"/>
        <end position="372"/>
    </location>
</feature>
<evidence type="ECO:0000256" key="2">
    <source>
        <dbReference type="SAM" id="MobiDB-lite"/>
    </source>
</evidence>